<dbReference type="Proteomes" id="UP001432027">
    <property type="component" value="Unassembled WGS sequence"/>
</dbReference>
<proteinExistence type="predicted"/>
<evidence type="ECO:0000313" key="1">
    <source>
        <dbReference type="EMBL" id="GMS96618.1"/>
    </source>
</evidence>
<dbReference type="EMBL" id="BTSX01000004">
    <property type="protein sequence ID" value="GMS96618.1"/>
    <property type="molecule type" value="Genomic_DNA"/>
</dbReference>
<keyword evidence="2" id="KW-1185">Reference proteome</keyword>
<organism evidence="1 2">
    <name type="scientific">Pristionchus entomophagus</name>
    <dbReference type="NCBI Taxonomy" id="358040"/>
    <lineage>
        <taxon>Eukaryota</taxon>
        <taxon>Metazoa</taxon>
        <taxon>Ecdysozoa</taxon>
        <taxon>Nematoda</taxon>
        <taxon>Chromadorea</taxon>
        <taxon>Rhabditida</taxon>
        <taxon>Rhabditina</taxon>
        <taxon>Diplogasteromorpha</taxon>
        <taxon>Diplogasteroidea</taxon>
        <taxon>Neodiplogasteridae</taxon>
        <taxon>Pristionchus</taxon>
    </lineage>
</organism>
<reference evidence="1" key="1">
    <citation type="submission" date="2023-10" db="EMBL/GenBank/DDBJ databases">
        <title>Genome assembly of Pristionchus species.</title>
        <authorList>
            <person name="Yoshida K."/>
            <person name="Sommer R.J."/>
        </authorList>
    </citation>
    <scope>NUCLEOTIDE SEQUENCE</scope>
    <source>
        <strain evidence="1">RS0144</strain>
    </source>
</reference>
<evidence type="ECO:0000313" key="2">
    <source>
        <dbReference type="Proteomes" id="UP001432027"/>
    </source>
</evidence>
<gene>
    <name evidence="1" type="ORF">PENTCL1PPCAC_18793</name>
</gene>
<feature type="non-terminal residue" evidence="1">
    <location>
        <position position="1"/>
    </location>
</feature>
<protein>
    <submittedName>
        <fullName evidence="1">Uncharacterized protein</fullName>
    </submittedName>
</protein>
<comment type="caution">
    <text evidence="1">The sequence shown here is derived from an EMBL/GenBank/DDBJ whole genome shotgun (WGS) entry which is preliminary data.</text>
</comment>
<name>A0AAV5TRG4_9BILA</name>
<accession>A0AAV5TRG4</accession>
<sequence>ASGEVLREGRSGRYPTEMIIEGLTHDGMVQLSLSSLQQLHSTLRTPHAETCTVQWNAPSPLSISRSSDGQAFSRCARSINQVIFEEIITK</sequence>
<feature type="non-terminal residue" evidence="1">
    <location>
        <position position="90"/>
    </location>
</feature>
<dbReference type="AlphaFoldDB" id="A0AAV5TRG4"/>